<dbReference type="InterPro" id="IPR022301">
    <property type="entry name" value="Integral_membrane_YjbE"/>
</dbReference>
<proteinExistence type="inferred from homology"/>
<feature type="transmembrane region" description="Helical" evidence="6">
    <location>
        <begin position="190"/>
        <end position="211"/>
    </location>
</feature>
<dbReference type="PANTHER" id="PTHR30238">
    <property type="entry name" value="MEMBRANE BOUND PREDICTED REDOX MODULATOR"/>
    <property type="match status" value="1"/>
</dbReference>
<organism evidence="7 8">
    <name type="scientific">Tumebacillus algifaecis</name>
    <dbReference type="NCBI Taxonomy" id="1214604"/>
    <lineage>
        <taxon>Bacteria</taxon>
        <taxon>Bacillati</taxon>
        <taxon>Bacillota</taxon>
        <taxon>Bacilli</taxon>
        <taxon>Bacillales</taxon>
        <taxon>Alicyclobacillaceae</taxon>
        <taxon>Tumebacillus</taxon>
    </lineage>
</organism>
<keyword evidence="4 6" id="KW-1133">Transmembrane helix</keyword>
<dbReference type="EMBL" id="CP022657">
    <property type="protein sequence ID" value="ASS74336.1"/>
    <property type="molecule type" value="Genomic_DNA"/>
</dbReference>
<keyword evidence="3 6" id="KW-0812">Transmembrane</keyword>
<dbReference type="OrthoDB" id="5295733at2"/>
<dbReference type="KEGG" id="tab:CIG75_04630"/>
<feature type="transmembrane region" description="Helical" evidence="6">
    <location>
        <begin position="6"/>
        <end position="28"/>
    </location>
</feature>
<accession>A0A223CYT7</accession>
<feature type="transmembrane region" description="Helical" evidence="6">
    <location>
        <begin position="131"/>
        <end position="151"/>
    </location>
</feature>
<feature type="transmembrane region" description="Helical" evidence="6">
    <location>
        <begin position="158"/>
        <end position="178"/>
    </location>
</feature>
<dbReference type="AlphaFoldDB" id="A0A223CYT7"/>
<evidence type="ECO:0008006" key="9">
    <source>
        <dbReference type="Google" id="ProtNLM"/>
    </source>
</evidence>
<evidence type="ECO:0000256" key="2">
    <source>
        <dbReference type="ARBA" id="ARBA00007511"/>
    </source>
</evidence>
<dbReference type="Pfam" id="PF03741">
    <property type="entry name" value="TerC"/>
    <property type="match status" value="1"/>
</dbReference>
<name>A0A223CYT7_9BACL</name>
<evidence type="ECO:0000256" key="6">
    <source>
        <dbReference type="SAM" id="Phobius"/>
    </source>
</evidence>
<protein>
    <recommendedName>
        <fullName evidence="9">Tellurium resistance protein TerC</fullName>
    </recommendedName>
</protein>
<feature type="transmembrane region" description="Helical" evidence="6">
    <location>
        <begin position="40"/>
        <end position="61"/>
    </location>
</feature>
<evidence type="ECO:0000256" key="1">
    <source>
        <dbReference type="ARBA" id="ARBA00004141"/>
    </source>
</evidence>
<evidence type="ECO:0000256" key="3">
    <source>
        <dbReference type="ARBA" id="ARBA00022692"/>
    </source>
</evidence>
<reference evidence="7 8" key="1">
    <citation type="journal article" date="2015" name="Int. J. Syst. Evol. Microbiol.">
        <title>Tumebacillus algifaecis sp. nov., isolated from decomposing algal scum.</title>
        <authorList>
            <person name="Wu Y.F."/>
            <person name="Zhang B."/>
            <person name="Xing P."/>
            <person name="Wu Q.L."/>
            <person name="Liu S.J."/>
        </authorList>
    </citation>
    <scope>NUCLEOTIDE SEQUENCE [LARGE SCALE GENOMIC DNA]</scope>
    <source>
        <strain evidence="7 8">THMBR28</strain>
    </source>
</reference>
<dbReference type="NCBIfam" id="TIGR03717">
    <property type="entry name" value="R_switched_YjbE"/>
    <property type="match status" value="1"/>
</dbReference>
<evidence type="ECO:0000256" key="5">
    <source>
        <dbReference type="ARBA" id="ARBA00023136"/>
    </source>
</evidence>
<sequence length="217" mass="23767">MQEMLLALEIFLVSAILSVDNALVIGLATRQLPNGLRQRAIYWGTFGAVAMRIVLSLLAIYLIDLPYIKLIGGIFLLYIAYKMLGDTQEEHSDMRSVQGLWNVVQLIVIADLMVSVDNVLAVVAIADGNWILVSLGVLVSIPCILWGSWIIAHLLYKYPVLLFLGIAVLSWTAASMILAEKMIEQYLTPLAIPTGAFHAVVLAATGAAWLTKKRTTS</sequence>
<dbReference type="InterPro" id="IPR005496">
    <property type="entry name" value="Integral_membrane_TerC"/>
</dbReference>
<keyword evidence="5 6" id="KW-0472">Membrane</keyword>
<evidence type="ECO:0000256" key="4">
    <source>
        <dbReference type="ARBA" id="ARBA00022989"/>
    </source>
</evidence>
<comment type="subcellular location">
    <subcellularLocation>
        <location evidence="1">Membrane</location>
        <topology evidence="1">Multi-pass membrane protein</topology>
    </subcellularLocation>
</comment>
<dbReference type="PANTHER" id="PTHR30238:SF4">
    <property type="entry name" value="SLL1022 PROTEIN"/>
    <property type="match status" value="1"/>
</dbReference>
<evidence type="ECO:0000313" key="8">
    <source>
        <dbReference type="Proteomes" id="UP000214688"/>
    </source>
</evidence>
<feature type="transmembrane region" description="Helical" evidence="6">
    <location>
        <begin position="67"/>
        <end position="84"/>
    </location>
</feature>
<feature type="transmembrane region" description="Helical" evidence="6">
    <location>
        <begin position="104"/>
        <end position="125"/>
    </location>
</feature>
<gene>
    <name evidence="7" type="ORF">CIG75_04630</name>
</gene>
<comment type="similarity">
    <text evidence="2">Belongs to the TerC family.</text>
</comment>
<dbReference type="GO" id="GO:0016020">
    <property type="term" value="C:membrane"/>
    <property type="evidence" value="ECO:0007669"/>
    <property type="project" value="UniProtKB-SubCell"/>
</dbReference>
<dbReference type="Proteomes" id="UP000214688">
    <property type="component" value="Chromosome"/>
</dbReference>
<evidence type="ECO:0000313" key="7">
    <source>
        <dbReference type="EMBL" id="ASS74336.1"/>
    </source>
</evidence>
<keyword evidence="8" id="KW-1185">Reference proteome</keyword>